<organism evidence="7 8">
    <name type="scientific">Paenibacillus albiflavus</name>
    <dbReference type="NCBI Taxonomy" id="2545760"/>
    <lineage>
        <taxon>Bacteria</taxon>
        <taxon>Bacillati</taxon>
        <taxon>Bacillota</taxon>
        <taxon>Bacilli</taxon>
        <taxon>Bacillales</taxon>
        <taxon>Paenibacillaceae</taxon>
        <taxon>Paenibacillus</taxon>
    </lineage>
</organism>
<feature type="transmembrane region" description="Helical" evidence="6">
    <location>
        <begin position="42"/>
        <end position="66"/>
    </location>
</feature>
<dbReference type="InterPro" id="IPR024923">
    <property type="entry name" value="PG_synth_SpoVB"/>
</dbReference>
<dbReference type="RefSeq" id="WP_132419039.1">
    <property type="nucleotide sequence ID" value="NZ_SKFG01000016.1"/>
</dbReference>
<name>A0A4R4EAB3_9BACL</name>
<keyword evidence="4 6" id="KW-1133">Transmembrane helix</keyword>
<keyword evidence="5 6" id="KW-0472">Membrane</keyword>
<keyword evidence="3 6" id="KW-0812">Transmembrane</keyword>
<evidence type="ECO:0000256" key="5">
    <source>
        <dbReference type="ARBA" id="ARBA00023136"/>
    </source>
</evidence>
<feature type="transmembrane region" description="Helical" evidence="6">
    <location>
        <begin position="155"/>
        <end position="176"/>
    </location>
</feature>
<gene>
    <name evidence="7" type="ORF">E0485_15865</name>
</gene>
<feature type="transmembrane region" description="Helical" evidence="6">
    <location>
        <begin position="341"/>
        <end position="360"/>
    </location>
</feature>
<feature type="transmembrane region" description="Helical" evidence="6">
    <location>
        <begin position="468"/>
        <end position="486"/>
    </location>
</feature>
<protein>
    <submittedName>
        <fullName evidence="7">Polysaccharide biosynthesis protein</fullName>
    </submittedName>
</protein>
<feature type="transmembrane region" description="Helical" evidence="6">
    <location>
        <begin position="12"/>
        <end position="36"/>
    </location>
</feature>
<feature type="transmembrane region" description="Helical" evidence="6">
    <location>
        <begin position="251"/>
        <end position="268"/>
    </location>
</feature>
<dbReference type="CDD" id="cd13124">
    <property type="entry name" value="MATE_SpoVB_like"/>
    <property type="match status" value="1"/>
</dbReference>
<evidence type="ECO:0000313" key="7">
    <source>
        <dbReference type="EMBL" id="TCZ75850.1"/>
    </source>
</evidence>
<keyword evidence="8" id="KW-1185">Reference proteome</keyword>
<proteinExistence type="predicted"/>
<accession>A0A4R4EAB3</accession>
<evidence type="ECO:0000256" key="3">
    <source>
        <dbReference type="ARBA" id="ARBA00022692"/>
    </source>
</evidence>
<dbReference type="PANTHER" id="PTHR30250">
    <property type="entry name" value="PST FAMILY PREDICTED COLANIC ACID TRANSPORTER"/>
    <property type="match status" value="1"/>
</dbReference>
<evidence type="ECO:0000313" key="8">
    <source>
        <dbReference type="Proteomes" id="UP000295418"/>
    </source>
</evidence>
<evidence type="ECO:0000256" key="2">
    <source>
        <dbReference type="ARBA" id="ARBA00022475"/>
    </source>
</evidence>
<keyword evidence="2" id="KW-1003">Cell membrane</keyword>
<evidence type="ECO:0000256" key="4">
    <source>
        <dbReference type="ARBA" id="ARBA00022989"/>
    </source>
</evidence>
<sequence>MSKDSLIKGTIILTVAALIARFLGVFQRIPLVYLLGDEGMGSYAIAFNLYSVLLVVATAGIPSALSKMISERTAIGRHEEAGRIYKAAIGFAIIAGIVMAIILFVLAPWFAADLSGDPKAILATKVIAPTLLLFPLIAVMRGYFQGRQHMMPNGVSQVVEQVFRLVTAVGLAYVLLQVSDEWAIAGASFGGVMGGIAALGVMIYYTLKLRKEDEKELLQTSNSPISSAGGASSSVPVLQGNKQILMSMLKLSIPIVIFSITVTLIYSIDSSSVIPLLQDRFTSEGARELLGILGGRAQSLAGLPIILAIALSQSIVPLISSTYSQGRMDQVKHHTSRVMQLAILTGLPMVLIVAIGARPLNGFIFGYEQSAYGYANGHYIISLLTVSAMFQIVMQTSGAVLMGLGRMKPLVWGVVAGIATKLLLNFLLAPIIGIYGIVLATGLCFVVMSIINLGVLRKDIPFVAFGKKWIGLIASTIIIVIIGYGLEWLTHTYLHISTIDRLNEMVNAIIVCGIVLALYPLMLALTRVVTKDDVASFPAPLRKLINKFARLKQTSK</sequence>
<dbReference type="Pfam" id="PF01943">
    <property type="entry name" value="Polysacc_synt"/>
    <property type="match status" value="1"/>
</dbReference>
<dbReference type="PIRSF" id="PIRSF038958">
    <property type="entry name" value="PG_synth_SpoVB"/>
    <property type="match status" value="1"/>
</dbReference>
<feature type="transmembrane region" description="Helical" evidence="6">
    <location>
        <begin position="506"/>
        <end position="525"/>
    </location>
</feature>
<comment type="caution">
    <text evidence="7">The sequence shown here is derived from an EMBL/GenBank/DDBJ whole genome shotgun (WGS) entry which is preliminary data.</text>
</comment>
<feature type="transmembrane region" description="Helical" evidence="6">
    <location>
        <begin position="122"/>
        <end position="143"/>
    </location>
</feature>
<dbReference type="GO" id="GO:0005886">
    <property type="term" value="C:plasma membrane"/>
    <property type="evidence" value="ECO:0007669"/>
    <property type="project" value="UniProtKB-SubCell"/>
</dbReference>
<comment type="subcellular location">
    <subcellularLocation>
        <location evidence="1">Cell membrane</location>
        <topology evidence="1">Multi-pass membrane protein</topology>
    </subcellularLocation>
</comment>
<feature type="transmembrane region" description="Helical" evidence="6">
    <location>
        <begin position="87"/>
        <end position="110"/>
    </location>
</feature>
<dbReference type="OrthoDB" id="9775950at2"/>
<dbReference type="EMBL" id="SKFG01000016">
    <property type="protein sequence ID" value="TCZ75850.1"/>
    <property type="molecule type" value="Genomic_DNA"/>
</dbReference>
<reference evidence="7 8" key="1">
    <citation type="submission" date="2019-03" db="EMBL/GenBank/DDBJ databases">
        <authorList>
            <person name="Kim M.K.M."/>
        </authorList>
    </citation>
    <scope>NUCLEOTIDE SEQUENCE [LARGE SCALE GENOMIC DNA]</scope>
    <source>
        <strain evidence="7 8">18JY21-1</strain>
    </source>
</reference>
<feature type="transmembrane region" description="Helical" evidence="6">
    <location>
        <begin position="434"/>
        <end position="456"/>
    </location>
</feature>
<dbReference type="PANTHER" id="PTHR30250:SF21">
    <property type="entry name" value="LIPID II FLIPPASE MURJ"/>
    <property type="match status" value="1"/>
</dbReference>
<dbReference type="Proteomes" id="UP000295418">
    <property type="component" value="Unassembled WGS sequence"/>
</dbReference>
<feature type="transmembrane region" description="Helical" evidence="6">
    <location>
        <begin position="380"/>
        <end position="403"/>
    </location>
</feature>
<feature type="transmembrane region" description="Helical" evidence="6">
    <location>
        <begin position="300"/>
        <end position="320"/>
    </location>
</feature>
<dbReference type="InterPro" id="IPR002797">
    <property type="entry name" value="Polysacc_synth"/>
</dbReference>
<dbReference type="AlphaFoldDB" id="A0A4R4EAB3"/>
<dbReference type="InterPro" id="IPR050833">
    <property type="entry name" value="Poly_Biosynth_Transport"/>
</dbReference>
<evidence type="ECO:0000256" key="1">
    <source>
        <dbReference type="ARBA" id="ARBA00004651"/>
    </source>
</evidence>
<feature type="transmembrane region" description="Helical" evidence="6">
    <location>
        <begin position="410"/>
        <end position="428"/>
    </location>
</feature>
<feature type="transmembrane region" description="Helical" evidence="6">
    <location>
        <begin position="182"/>
        <end position="207"/>
    </location>
</feature>
<evidence type="ECO:0000256" key="6">
    <source>
        <dbReference type="SAM" id="Phobius"/>
    </source>
</evidence>